<proteinExistence type="predicted"/>
<name>A0ABS2KV09_9NOCA</name>
<evidence type="ECO:0000313" key="2">
    <source>
        <dbReference type="EMBL" id="MBM7415737.1"/>
    </source>
</evidence>
<dbReference type="SUPFAM" id="SSF46785">
    <property type="entry name" value="Winged helix' DNA-binding domain"/>
    <property type="match status" value="1"/>
</dbReference>
<accession>A0ABS2KV09</accession>
<dbReference type="Gene3D" id="1.10.10.10">
    <property type="entry name" value="Winged helix-like DNA-binding domain superfamily/Winged helix DNA-binding domain"/>
    <property type="match status" value="1"/>
</dbReference>
<keyword evidence="3" id="KW-1185">Reference proteome</keyword>
<gene>
    <name evidence="2" type="ORF">JOE42_002470</name>
</gene>
<dbReference type="Gene3D" id="3.90.79.10">
    <property type="entry name" value="Nucleoside Triphosphate Pyrophosphohydrolase"/>
    <property type="match status" value="1"/>
</dbReference>
<dbReference type="Proteomes" id="UP000703038">
    <property type="component" value="Unassembled WGS sequence"/>
</dbReference>
<dbReference type="PANTHER" id="PTHR43736">
    <property type="entry name" value="ADP-RIBOSE PYROPHOSPHATASE"/>
    <property type="match status" value="1"/>
</dbReference>
<evidence type="ECO:0000313" key="3">
    <source>
        <dbReference type="Proteomes" id="UP000703038"/>
    </source>
</evidence>
<dbReference type="InterPro" id="IPR015797">
    <property type="entry name" value="NUDIX_hydrolase-like_dom_sf"/>
</dbReference>
<dbReference type="InterPro" id="IPR054105">
    <property type="entry name" value="WHD_NrtR"/>
</dbReference>
<comment type="caution">
    <text evidence="2">The sequence shown here is derived from an EMBL/GenBank/DDBJ whole genome shotgun (WGS) entry which is preliminary data.</text>
</comment>
<dbReference type="InterPro" id="IPR036390">
    <property type="entry name" value="WH_DNA-bd_sf"/>
</dbReference>
<feature type="domain" description="NrtR DNA-binding winged helix" evidence="1">
    <location>
        <begin position="146"/>
        <end position="201"/>
    </location>
</feature>
<dbReference type="SUPFAM" id="SSF55811">
    <property type="entry name" value="Nudix"/>
    <property type="match status" value="1"/>
</dbReference>
<sequence>MPSDLTSYPRPSVAVDVAVLTVHGGTLNVVTVESPWGAALPGTFLHSGETLADAARRALSTKAGIDGVEFHQIRMFDAPDRDDRGWVLSMAHCAEAPAESLPPGTGLLAVEADRPVEPMAFDHADMVSAAVDDLRSRYLTRPDPSHLLGTTFTLLDLRTLYETVFDRPLRKDTFRRHVIGALVGTGATTSAAGGRPAELYERRPGETFPGSIAALLV</sequence>
<organism evidence="2 3">
    <name type="scientific">Rhodococcoides corynebacterioides</name>
    <dbReference type="NCBI Taxonomy" id="53972"/>
    <lineage>
        <taxon>Bacteria</taxon>
        <taxon>Bacillati</taxon>
        <taxon>Actinomycetota</taxon>
        <taxon>Actinomycetes</taxon>
        <taxon>Mycobacteriales</taxon>
        <taxon>Nocardiaceae</taxon>
        <taxon>Rhodococcoides</taxon>
    </lineage>
</organism>
<dbReference type="RefSeq" id="WP_204868723.1">
    <property type="nucleotide sequence ID" value="NZ_JAFBBK010000001.1"/>
</dbReference>
<protein>
    <submittedName>
        <fullName evidence="2">ADP-ribose pyrophosphatase YjhB (NUDIX family)</fullName>
    </submittedName>
</protein>
<dbReference type="Pfam" id="PF21906">
    <property type="entry name" value="WHD_NrtR"/>
    <property type="match status" value="1"/>
</dbReference>
<dbReference type="InterPro" id="IPR036388">
    <property type="entry name" value="WH-like_DNA-bd_sf"/>
</dbReference>
<dbReference type="PANTHER" id="PTHR43736:SF4">
    <property type="entry name" value="SLR1690 PROTEIN"/>
    <property type="match status" value="1"/>
</dbReference>
<dbReference type="CDD" id="cd18873">
    <property type="entry name" value="NUDIX_NadM_like"/>
    <property type="match status" value="1"/>
</dbReference>
<dbReference type="EMBL" id="JAFBBK010000001">
    <property type="protein sequence ID" value="MBM7415737.1"/>
    <property type="molecule type" value="Genomic_DNA"/>
</dbReference>
<evidence type="ECO:0000259" key="1">
    <source>
        <dbReference type="Pfam" id="PF21906"/>
    </source>
</evidence>
<reference evidence="2 3" key="1">
    <citation type="submission" date="2021-01" db="EMBL/GenBank/DDBJ databases">
        <title>Genomics of switchgrass bacterial isolates.</title>
        <authorList>
            <person name="Shade A."/>
        </authorList>
    </citation>
    <scope>NUCLEOTIDE SEQUENCE [LARGE SCALE GENOMIC DNA]</scope>
    <source>
        <strain evidence="2 3">PvP111</strain>
    </source>
</reference>